<sequence>MYSEDIMNPENIIDSEDIMNTKDIIEPHDNIMQSIHIVIKYLEHIMKQ</sequence>
<dbReference type="Proteomes" id="UP000789901">
    <property type="component" value="Unassembled WGS sequence"/>
</dbReference>
<keyword evidence="2" id="KW-1185">Reference proteome</keyword>
<reference evidence="1 2" key="1">
    <citation type="submission" date="2021-06" db="EMBL/GenBank/DDBJ databases">
        <authorList>
            <person name="Kallberg Y."/>
            <person name="Tangrot J."/>
            <person name="Rosling A."/>
        </authorList>
    </citation>
    <scope>NUCLEOTIDE SEQUENCE [LARGE SCALE GENOMIC DNA]</scope>
    <source>
        <strain evidence="1 2">120-4 pot B 10/14</strain>
    </source>
</reference>
<gene>
    <name evidence="1" type="ORF">GMARGA_LOCUS11509</name>
</gene>
<evidence type="ECO:0000313" key="1">
    <source>
        <dbReference type="EMBL" id="CAG8690969.1"/>
    </source>
</evidence>
<accession>A0ABN7UY30</accession>
<protein>
    <submittedName>
        <fullName evidence="1">26549_t:CDS:1</fullName>
    </submittedName>
</protein>
<evidence type="ECO:0000313" key="2">
    <source>
        <dbReference type="Proteomes" id="UP000789901"/>
    </source>
</evidence>
<organism evidence="1 2">
    <name type="scientific">Gigaspora margarita</name>
    <dbReference type="NCBI Taxonomy" id="4874"/>
    <lineage>
        <taxon>Eukaryota</taxon>
        <taxon>Fungi</taxon>
        <taxon>Fungi incertae sedis</taxon>
        <taxon>Mucoromycota</taxon>
        <taxon>Glomeromycotina</taxon>
        <taxon>Glomeromycetes</taxon>
        <taxon>Diversisporales</taxon>
        <taxon>Gigasporaceae</taxon>
        <taxon>Gigaspora</taxon>
    </lineage>
</organism>
<proteinExistence type="predicted"/>
<dbReference type="EMBL" id="CAJVQB010006753">
    <property type="protein sequence ID" value="CAG8690969.1"/>
    <property type="molecule type" value="Genomic_DNA"/>
</dbReference>
<comment type="caution">
    <text evidence="1">The sequence shown here is derived from an EMBL/GenBank/DDBJ whole genome shotgun (WGS) entry which is preliminary data.</text>
</comment>
<name>A0ABN7UY30_GIGMA</name>